<feature type="transmembrane region" description="Helical" evidence="7">
    <location>
        <begin position="87"/>
        <end position="104"/>
    </location>
</feature>
<keyword evidence="4 7" id="KW-0812">Transmembrane</keyword>
<evidence type="ECO:0000259" key="8">
    <source>
        <dbReference type="Pfam" id="PF01757"/>
    </source>
</evidence>
<organism evidence="9 10">
    <name type="scientific">Candidatus Rikenella faecigallinarum</name>
    <dbReference type="NCBI Taxonomy" id="2838745"/>
    <lineage>
        <taxon>Bacteria</taxon>
        <taxon>Pseudomonadati</taxon>
        <taxon>Bacteroidota</taxon>
        <taxon>Bacteroidia</taxon>
        <taxon>Bacteroidales</taxon>
        <taxon>Rikenellaceae</taxon>
        <taxon>Rikenella</taxon>
    </lineage>
</organism>
<proteinExistence type="inferred from homology"/>
<feature type="transmembrane region" description="Helical" evidence="7">
    <location>
        <begin position="182"/>
        <end position="200"/>
    </location>
</feature>
<feature type="transmembrane region" description="Helical" evidence="7">
    <location>
        <begin position="12"/>
        <end position="31"/>
    </location>
</feature>
<evidence type="ECO:0000256" key="2">
    <source>
        <dbReference type="ARBA" id="ARBA00007400"/>
    </source>
</evidence>
<dbReference type="AlphaFoldDB" id="A0A9D1TXF8"/>
<comment type="similarity">
    <text evidence="2">Belongs to the acyltransferase 3 family.</text>
</comment>
<dbReference type="PANTHER" id="PTHR40074">
    <property type="entry name" value="O-ACETYLTRANSFERASE WECH"/>
    <property type="match status" value="1"/>
</dbReference>
<dbReference type="GO" id="GO:0005886">
    <property type="term" value="C:plasma membrane"/>
    <property type="evidence" value="ECO:0007669"/>
    <property type="project" value="UniProtKB-SubCell"/>
</dbReference>
<feature type="transmembrane region" description="Helical" evidence="7">
    <location>
        <begin position="312"/>
        <end position="330"/>
    </location>
</feature>
<dbReference type="InterPro" id="IPR002656">
    <property type="entry name" value="Acyl_transf_3_dom"/>
</dbReference>
<comment type="caution">
    <text evidence="9">The sequence shown here is derived from an EMBL/GenBank/DDBJ whole genome shotgun (WGS) entry which is preliminary data.</text>
</comment>
<feature type="transmembrane region" description="Helical" evidence="7">
    <location>
        <begin position="51"/>
        <end position="75"/>
    </location>
</feature>
<feature type="transmembrane region" description="Helical" evidence="7">
    <location>
        <begin position="215"/>
        <end position="233"/>
    </location>
</feature>
<reference evidence="9" key="1">
    <citation type="journal article" date="2021" name="PeerJ">
        <title>Extensive microbial diversity within the chicken gut microbiome revealed by metagenomics and culture.</title>
        <authorList>
            <person name="Gilroy R."/>
            <person name="Ravi A."/>
            <person name="Getino M."/>
            <person name="Pursley I."/>
            <person name="Horton D.L."/>
            <person name="Alikhan N.F."/>
            <person name="Baker D."/>
            <person name="Gharbi K."/>
            <person name="Hall N."/>
            <person name="Watson M."/>
            <person name="Adriaenssens E.M."/>
            <person name="Foster-Nyarko E."/>
            <person name="Jarju S."/>
            <person name="Secka A."/>
            <person name="Antonio M."/>
            <person name="Oren A."/>
            <person name="Chaudhuri R.R."/>
            <person name="La Ragione R."/>
            <person name="Hildebrand F."/>
            <person name="Pallen M.J."/>
        </authorList>
    </citation>
    <scope>NUCLEOTIDE SEQUENCE</scope>
    <source>
        <strain evidence="9">ChiBcec15-1070</strain>
    </source>
</reference>
<dbReference type="GO" id="GO:0009246">
    <property type="term" value="P:enterobacterial common antigen biosynthetic process"/>
    <property type="evidence" value="ECO:0007669"/>
    <property type="project" value="TreeGrafter"/>
</dbReference>
<gene>
    <name evidence="9" type="ORF">H9888_02355</name>
</gene>
<keyword evidence="9" id="KW-0808">Transferase</keyword>
<evidence type="ECO:0000313" key="10">
    <source>
        <dbReference type="Proteomes" id="UP000823926"/>
    </source>
</evidence>
<evidence type="ECO:0000256" key="6">
    <source>
        <dbReference type="ARBA" id="ARBA00023136"/>
    </source>
</evidence>
<comment type="subcellular location">
    <subcellularLocation>
        <location evidence="1">Cell membrane</location>
        <topology evidence="1">Multi-pass membrane protein</topology>
    </subcellularLocation>
</comment>
<evidence type="ECO:0000256" key="7">
    <source>
        <dbReference type="SAM" id="Phobius"/>
    </source>
</evidence>
<evidence type="ECO:0000313" key="9">
    <source>
        <dbReference type="EMBL" id="HIW10321.1"/>
    </source>
</evidence>
<feature type="transmembrane region" description="Helical" evidence="7">
    <location>
        <begin position="153"/>
        <end position="170"/>
    </location>
</feature>
<keyword evidence="9" id="KW-0012">Acyltransferase</keyword>
<evidence type="ECO:0000256" key="3">
    <source>
        <dbReference type="ARBA" id="ARBA00022475"/>
    </source>
</evidence>
<dbReference type="Pfam" id="PF01757">
    <property type="entry name" value="Acyl_transf_3"/>
    <property type="match status" value="1"/>
</dbReference>
<dbReference type="Proteomes" id="UP000823926">
    <property type="component" value="Unassembled WGS sequence"/>
</dbReference>
<accession>A0A9D1TXF8</accession>
<feature type="transmembrane region" description="Helical" evidence="7">
    <location>
        <begin position="350"/>
        <end position="368"/>
    </location>
</feature>
<feature type="transmembrane region" description="Helical" evidence="7">
    <location>
        <begin position="280"/>
        <end position="300"/>
    </location>
</feature>
<dbReference type="GO" id="GO:0016413">
    <property type="term" value="F:O-acetyltransferase activity"/>
    <property type="evidence" value="ECO:0007669"/>
    <property type="project" value="TreeGrafter"/>
</dbReference>
<protein>
    <submittedName>
        <fullName evidence="9">Acyltransferase family protein</fullName>
    </submittedName>
</protein>
<evidence type="ECO:0000256" key="5">
    <source>
        <dbReference type="ARBA" id="ARBA00022989"/>
    </source>
</evidence>
<keyword evidence="3" id="KW-1003">Cell membrane</keyword>
<reference evidence="9" key="2">
    <citation type="submission" date="2021-04" db="EMBL/GenBank/DDBJ databases">
        <authorList>
            <person name="Gilroy R."/>
        </authorList>
    </citation>
    <scope>NUCLEOTIDE SEQUENCE</scope>
    <source>
        <strain evidence="9">ChiBcec15-1070</strain>
    </source>
</reference>
<evidence type="ECO:0000256" key="1">
    <source>
        <dbReference type="ARBA" id="ARBA00004651"/>
    </source>
</evidence>
<sequence>MEKYATAPHKERIVWLDLVKVMAIFMMIAVHCTDNVTPEQRSEPWYLLWGSLYGTFMRPAIPLFVMATGALLLPVKQNITAFYSRRMGRIVVPFLVWSLLYNLFPWVTGLLGLNPEVVHDFFVWAPADQSWTETWKRILMIPLNFSPFAIQMWYVYLLIGLYLYLPFFSAWVKQASLREQQIFLSLWFISLFIPYLREFLSRDLWGTCSWNEFGLLYYFAGFNGYLLLGYYLKNNIPPHISWKKLALWGLPLFAVGYGITYCGFQTMTAVPGQSAERVELFFTYCSPNVLMMTLPIFLAAKNLTFHSTTLTRILANLSTCTLGIWMTHYLFLGPCFDLVDALPLHTMCKLILSTLLLLGVTWAFVALVRKAGKAGRWIVG</sequence>
<feature type="domain" description="Acyltransferase 3" evidence="8">
    <location>
        <begin position="14"/>
        <end position="364"/>
    </location>
</feature>
<keyword evidence="5 7" id="KW-1133">Transmembrane helix</keyword>
<dbReference type="PANTHER" id="PTHR40074:SF2">
    <property type="entry name" value="O-ACETYLTRANSFERASE WECH"/>
    <property type="match status" value="1"/>
</dbReference>
<name>A0A9D1TXF8_9BACT</name>
<keyword evidence="6 7" id="KW-0472">Membrane</keyword>
<evidence type="ECO:0000256" key="4">
    <source>
        <dbReference type="ARBA" id="ARBA00022692"/>
    </source>
</evidence>
<dbReference type="EMBL" id="DXHL01000013">
    <property type="protein sequence ID" value="HIW10321.1"/>
    <property type="molecule type" value="Genomic_DNA"/>
</dbReference>
<feature type="transmembrane region" description="Helical" evidence="7">
    <location>
        <begin position="245"/>
        <end position="268"/>
    </location>
</feature>